<sequence length="382" mass="44007">MTDQLSLKALHIIMVGEHLRSRLHSEEEPPMIRDRRYHLRMYPCCFVGRDVVDWLIKNGDANSRAGAVQCMDILLENGVIHHVVDDHRFKDEMLFYRFRRDDNTAVKNSDLEVIFKGCDIYYRAKNDDSHLIKSHPCHDFVYRNCFTGCELVDWLKQKNEVPDRTHGVVLGRKLLDQGIIKHVTDEFHFRDENIFYQFMIDKVVNKKMVDALGIVDNKQPGSPRNFRRRNLPPLNTQRSSPVPFAKERPGLDEQFDYERSPDSPVFFPSSGSPRQSPRPVIVREITTRELMDPEGPYVMKNISVKSDAVGFGFVVRGSSPVYVQTVDPNGPGAAAGLKVRMFLKSVNGKDVLYWNHRQVSQEILRGQNIVNLVVMTHFKGVK</sequence>
<dbReference type="Pfam" id="PF00610">
    <property type="entry name" value="DEP"/>
    <property type="match status" value="2"/>
</dbReference>
<dbReference type="AlphaFoldDB" id="A0A2B4SMG3"/>
<dbReference type="GO" id="GO:0035556">
    <property type="term" value="P:intracellular signal transduction"/>
    <property type="evidence" value="ECO:0007669"/>
    <property type="project" value="InterPro"/>
</dbReference>
<dbReference type="InterPro" id="IPR051832">
    <property type="entry name" value="mTOR-Rac_regulators"/>
</dbReference>
<dbReference type="InterPro" id="IPR036388">
    <property type="entry name" value="WH-like_DNA-bd_sf"/>
</dbReference>
<dbReference type="GO" id="GO:0007186">
    <property type="term" value="P:G protein-coupled receptor signaling pathway"/>
    <property type="evidence" value="ECO:0007669"/>
    <property type="project" value="TreeGrafter"/>
</dbReference>
<dbReference type="PROSITE" id="PS50186">
    <property type="entry name" value="DEP"/>
    <property type="match status" value="2"/>
</dbReference>
<dbReference type="SUPFAM" id="SSF46785">
    <property type="entry name" value="Winged helix' DNA-binding domain"/>
    <property type="match status" value="2"/>
</dbReference>
<dbReference type="SUPFAM" id="SSF50156">
    <property type="entry name" value="PDZ domain-like"/>
    <property type="match status" value="1"/>
</dbReference>
<gene>
    <name evidence="4" type="primary">Deptor</name>
    <name evidence="4" type="ORF">AWC38_SpisGene5545</name>
</gene>
<dbReference type="SMART" id="SM00049">
    <property type="entry name" value="DEP"/>
    <property type="match status" value="2"/>
</dbReference>
<accession>A0A2B4SMG3</accession>
<feature type="domain" description="PDZ" evidence="2">
    <location>
        <begin position="301"/>
        <end position="378"/>
    </location>
</feature>
<evidence type="ECO:0000259" key="2">
    <source>
        <dbReference type="PROSITE" id="PS50106"/>
    </source>
</evidence>
<feature type="domain" description="DEP" evidence="3">
    <location>
        <begin position="141"/>
        <end position="200"/>
    </location>
</feature>
<dbReference type="GO" id="GO:0005096">
    <property type="term" value="F:GTPase activator activity"/>
    <property type="evidence" value="ECO:0007669"/>
    <property type="project" value="TreeGrafter"/>
</dbReference>
<dbReference type="InterPro" id="IPR036034">
    <property type="entry name" value="PDZ_sf"/>
</dbReference>
<dbReference type="PANTHER" id="PTHR22829">
    <property type="entry name" value="DEP DOMAIN PROTEIN"/>
    <property type="match status" value="1"/>
</dbReference>
<feature type="region of interest" description="Disordered" evidence="1">
    <location>
        <begin position="219"/>
        <end position="248"/>
    </location>
</feature>
<reference evidence="5" key="1">
    <citation type="journal article" date="2017" name="bioRxiv">
        <title>Comparative analysis of the genomes of Stylophora pistillata and Acropora digitifera provides evidence for extensive differences between species of corals.</title>
        <authorList>
            <person name="Voolstra C.R."/>
            <person name="Li Y."/>
            <person name="Liew Y.J."/>
            <person name="Baumgarten S."/>
            <person name="Zoccola D."/>
            <person name="Flot J.-F."/>
            <person name="Tambutte S."/>
            <person name="Allemand D."/>
            <person name="Aranda M."/>
        </authorList>
    </citation>
    <scope>NUCLEOTIDE SEQUENCE [LARGE SCALE GENOMIC DNA]</scope>
</reference>
<dbReference type="STRING" id="50429.A0A2B4SMG3"/>
<evidence type="ECO:0000256" key="1">
    <source>
        <dbReference type="SAM" id="MobiDB-lite"/>
    </source>
</evidence>
<dbReference type="OrthoDB" id="39497at2759"/>
<dbReference type="Gene3D" id="1.10.10.10">
    <property type="entry name" value="Winged helix-like DNA-binding domain superfamily/Winged helix DNA-binding domain"/>
    <property type="match status" value="2"/>
</dbReference>
<organism evidence="4 5">
    <name type="scientific">Stylophora pistillata</name>
    <name type="common">Smooth cauliflower coral</name>
    <dbReference type="NCBI Taxonomy" id="50429"/>
    <lineage>
        <taxon>Eukaryota</taxon>
        <taxon>Metazoa</taxon>
        <taxon>Cnidaria</taxon>
        <taxon>Anthozoa</taxon>
        <taxon>Hexacorallia</taxon>
        <taxon>Scleractinia</taxon>
        <taxon>Astrocoeniina</taxon>
        <taxon>Pocilloporidae</taxon>
        <taxon>Stylophora</taxon>
    </lineage>
</organism>
<name>A0A2B4SMG3_STYPI</name>
<proteinExistence type="predicted"/>
<evidence type="ECO:0000313" key="4">
    <source>
        <dbReference type="EMBL" id="PFX29702.1"/>
    </source>
</evidence>
<dbReference type="PANTHER" id="PTHR22829:SF16">
    <property type="entry name" value="PH DOMAIN-CONTAINING PROTEIN"/>
    <property type="match status" value="1"/>
</dbReference>
<dbReference type="PROSITE" id="PS50106">
    <property type="entry name" value="PDZ"/>
    <property type="match status" value="1"/>
</dbReference>
<protein>
    <submittedName>
        <fullName evidence="4">DEP domain-containing mTOR-interacting protein</fullName>
    </submittedName>
</protein>
<dbReference type="SMART" id="SM00228">
    <property type="entry name" value="PDZ"/>
    <property type="match status" value="1"/>
</dbReference>
<keyword evidence="5" id="KW-1185">Reference proteome</keyword>
<dbReference type="Gene3D" id="2.30.42.10">
    <property type="match status" value="1"/>
</dbReference>
<dbReference type="InterPro" id="IPR001478">
    <property type="entry name" value="PDZ"/>
</dbReference>
<feature type="domain" description="DEP" evidence="3">
    <location>
        <begin position="26"/>
        <end position="100"/>
    </location>
</feature>
<dbReference type="InterPro" id="IPR036390">
    <property type="entry name" value="WH_DNA-bd_sf"/>
</dbReference>
<dbReference type="GO" id="GO:0005085">
    <property type="term" value="F:guanyl-nucleotide exchange factor activity"/>
    <property type="evidence" value="ECO:0007669"/>
    <property type="project" value="TreeGrafter"/>
</dbReference>
<evidence type="ECO:0000313" key="5">
    <source>
        <dbReference type="Proteomes" id="UP000225706"/>
    </source>
</evidence>
<dbReference type="GO" id="GO:0023051">
    <property type="term" value="P:regulation of signaling"/>
    <property type="evidence" value="ECO:0007669"/>
    <property type="project" value="TreeGrafter"/>
</dbReference>
<dbReference type="CDD" id="cd04371">
    <property type="entry name" value="DEP"/>
    <property type="match status" value="1"/>
</dbReference>
<evidence type="ECO:0000259" key="3">
    <source>
        <dbReference type="PROSITE" id="PS50186"/>
    </source>
</evidence>
<comment type="caution">
    <text evidence="4">The sequence shown here is derived from an EMBL/GenBank/DDBJ whole genome shotgun (WGS) entry which is preliminary data.</text>
</comment>
<dbReference type="Proteomes" id="UP000225706">
    <property type="component" value="Unassembled WGS sequence"/>
</dbReference>
<dbReference type="InterPro" id="IPR000591">
    <property type="entry name" value="DEP_dom"/>
</dbReference>
<dbReference type="EMBL" id="LSMT01000062">
    <property type="protein sequence ID" value="PFX29702.1"/>
    <property type="molecule type" value="Genomic_DNA"/>
</dbReference>
<dbReference type="GO" id="GO:0005886">
    <property type="term" value="C:plasma membrane"/>
    <property type="evidence" value="ECO:0007669"/>
    <property type="project" value="TreeGrafter"/>
</dbReference>